<evidence type="ECO:0000313" key="2">
    <source>
        <dbReference type="Proteomes" id="UP000307087"/>
    </source>
</evidence>
<gene>
    <name evidence="1" type="ORF">E9934_16325</name>
</gene>
<organism evidence="1 2">
    <name type="scientific">Nocardioides caeni</name>
    <dbReference type="NCBI Taxonomy" id="574700"/>
    <lineage>
        <taxon>Bacteria</taxon>
        <taxon>Bacillati</taxon>
        <taxon>Actinomycetota</taxon>
        <taxon>Actinomycetes</taxon>
        <taxon>Propionibacteriales</taxon>
        <taxon>Nocardioidaceae</taxon>
        <taxon>Nocardioides</taxon>
    </lineage>
</organism>
<comment type="caution">
    <text evidence="1">The sequence shown here is derived from an EMBL/GenBank/DDBJ whole genome shotgun (WGS) entry which is preliminary data.</text>
</comment>
<dbReference type="EMBL" id="STGW01000014">
    <property type="protein sequence ID" value="THV09307.1"/>
    <property type="molecule type" value="Genomic_DNA"/>
</dbReference>
<dbReference type="OrthoDB" id="6637137at2"/>
<keyword evidence="2" id="KW-1185">Reference proteome</keyword>
<proteinExistence type="predicted"/>
<sequence length="81" mass="8804">MAKRPPQARLVRAGAELGGHLSTWRKLQAGDLGVSVGAYLNVLRALGQLERAIDATDPYETDLGRARADEILPQRVRGPSR</sequence>
<dbReference type="AlphaFoldDB" id="A0A4S8N0P5"/>
<accession>A0A4S8N0P5</accession>
<reference evidence="1 2" key="1">
    <citation type="journal article" date="2009" name="Int. J. Syst. Evol. Microbiol.">
        <title>Nocardioides caeni sp. nov., isolated from wastewater.</title>
        <authorList>
            <person name="Yoon J.H."/>
            <person name="Kang S.J."/>
            <person name="Park S."/>
            <person name="Kim W."/>
            <person name="Oh T.K."/>
        </authorList>
    </citation>
    <scope>NUCLEOTIDE SEQUENCE [LARGE SCALE GENOMIC DNA]</scope>
    <source>
        <strain evidence="1 2">DSM 23134</strain>
    </source>
</reference>
<dbReference type="Proteomes" id="UP000307087">
    <property type="component" value="Unassembled WGS sequence"/>
</dbReference>
<protein>
    <submittedName>
        <fullName evidence="1">Transcriptional regulator</fullName>
    </submittedName>
</protein>
<evidence type="ECO:0000313" key="1">
    <source>
        <dbReference type="EMBL" id="THV09307.1"/>
    </source>
</evidence>
<dbReference type="RefSeq" id="WP_136563967.1">
    <property type="nucleotide sequence ID" value="NZ_BAABLS010000006.1"/>
</dbReference>
<name>A0A4S8N0P5_9ACTN</name>